<evidence type="ECO:0008006" key="3">
    <source>
        <dbReference type="Google" id="ProtNLM"/>
    </source>
</evidence>
<name>A0A2U9IWP1_9CREN</name>
<keyword evidence="2" id="KW-1185">Reference proteome</keyword>
<organism evidence="1 2">
    <name type="scientific">Metallosphaera hakonensis JCM 8857 = DSM 7519</name>
    <dbReference type="NCBI Taxonomy" id="1293036"/>
    <lineage>
        <taxon>Archaea</taxon>
        <taxon>Thermoproteota</taxon>
        <taxon>Thermoprotei</taxon>
        <taxon>Sulfolobales</taxon>
        <taxon>Sulfolobaceae</taxon>
        <taxon>Metallosphaera</taxon>
    </lineage>
</organism>
<dbReference type="OrthoDB" id="32958at2157"/>
<accession>A0A2U9IWP1</accession>
<gene>
    <name evidence="1" type="ORF">DFR87_02740</name>
</gene>
<dbReference type="KEGG" id="mhk:DFR87_02740"/>
<dbReference type="STRING" id="1293036.GCA_001315825_01406"/>
<protein>
    <recommendedName>
        <fullName evidence="3">SirA family protein</fullName>
    </recommendedName>
</protein>
<reference evidence="1" key="1">
    <citation type="submission" date="2018-05" db="EMBL/GenBank/DDBJ databases">
        <title>Complete Genome Sequences of Extremely Thermoacidophilic, Metal-Mobilizing Type-Strain Members of the Archaeal Family Sulfolobaceae: Acidianus brierleyi DSM-1651T, Acidianus sulfidivorans DSM-18786T, Metallosphaera hakonensis DSM-7519T, and Metallosphaera prunae DSM-10039T.</title>
        <authorList>
            <person name="Counts J.A."/>
            <person name="Kelly R.M."/>
        </authorList>
    </citation>
    <scope>NUCLEOTIDE SEQUENCE [LARGE SCALE GENOMIC DNA]</scope>
    <source>
        <strain evidence="1">HO1-1</strain>
    </source>
</reference>
<dbReference type="GeneID" id="36834224"/>
<proteinExistence type="predicted"/>
<dbReference type="AlphaFoldDB" id="A0A2U9IWP1"/>
<sequence>MSDEVDLTKQSGGCGANSPAVTLMKFWLETGGNRDIKVIATPGVQADQVDMWATAMSDQGVRVLKKETEDGNVIYLIHLP</sequence>
<dbReference type="RefSeq" id="WP_054836592.1">
    <property type="nucleotide sequence ID" value="NZ_BBBA01000007.1"/>
</dbReference>
<dbReference type="EMBL" id="CP029287">
    <property type="protein sequence ID" value="AWS00502.1"/>
    <property type="molecule type" value="Genomic_DNA"/>
</dbReference>
<evidence type="ECO:0000313" key="2">
    <source>
        <dbReference type="Proteomes" id="UP000247586"/>
    </source>
</evidence>
<dbReference type="Proteomes" id="UP000247586">
    <property type="component" value="Chromosome"/>
</dbReference>
<evidence type="ECO:0000313" key="1">
    <source>
        <dbReference type="EMBL" id="AWS00502.1"/>
    </source>
</evidence>